<name>A0ABY7AZT2_9PSEU</name>
<feature type="transmembrane region" description="Helical" evidence="2">
    <location>
        <begin position="109"/>
        <end position="134"/>
    </location>
</feature>
<keyword evidence="2" id="KW-0812">Transmembrane</keyword>
<keyword evidence="4" id="KW-1185">Reference proteome</keyword>
<evidence type="ECO:0000313" key="4">
    <source>
        <dbReference type="Proteomes" id="UP001163203"/>
    </source>
</evidence>
<evidence type="ECO:0000256" key="1">
    <source>
        <dbReference type="SAM" id="MobiDB-lite"/>
    </source>
</evidence>
<organism evidence="3 4">
    <name type="scientific">Amycolatopsis cynarae</name>
    <dbReference type="NCBI Taxonomy" id="2995223"/>
    <lineage>
        <taxon>Bacteria</taxon>
        <taxon>Bacillati</taxon>
        <taxon>Actinomycetota</taxon>
        <taxon>Actinomycetes</taxon>
        <taxon>Pseudonocardiales</taxon>
        <taxon>Pseudonocardiaceae</taxon>
        <taxon>Amycolatopsis</taxon>
    </lineage>
</organism>
<feature type="transmembrane region" description="Helical" evidence="2">
    <location>
        <begin position="61"/>
        <end position="79"/>
    </location>
</feature>
<keyword evidence="2" id="KW-0472">Membrane</keyword>
<dbReference type="Proteomes" id="UP001163203">
    <property type="component" value="Chromosome"/>
</dbReference>
<evidence type="ECO:0000313" key="3">
    <source>
        <dbReference type="EMBL" id="WAL64103.1"/>
    </source>
</evidence>
<accession>A0ABY7AZT2</accession>
<feature type="region of interest" description="Disordered" evidence="1">
    <location>
        <begin position="1"/>
        <end position="30"/>
    </location>
</feature>
<dbReference type="RefSeq" id="WP_268754341.1">
    <property type="nucleotide sequence ID" value="NZ_CP113836.1"/>
</dbReference>
<proteinExistence type="predicted"/>
<dbReference type="EMBL" id="CP113836">
    <property type="protein sequence ID" value="WAL64103.1"/>
    <property type="molecule type" value="Genomic_DNA"/>
</dbReference>
<keyword evidence="2" id="KW-1133">Transmembrane helix</keyword>
<sequence>MSVEGAGSRADAGDGVAEPGEAGVDQVVPEGRGDVRGFSDLAYQVITPYLSHPVLHRSVRIVLWVLGGVCLVATGVRLSPLPLLPLPLFGFAYYALHRVRAAGSEDRPLLVWSVLLLAAAVVGFWVLSVAARWVSGS</sequence>
<gene>
    <name evidence="3" type="ORF">ORV05_24375</name>
</gene>
<protein>
    <submittedName>
        <fullName evidence="3">Uncharacterized protein</fullName>
    </submittedName>
</protein>
<evidence type="ECO:0000256" key="2">
    <source>
        <dbReference type="SAM" id="Phobius"/>
    </source>
</evidence>
<reference evidence="3" key="1">
    <citation type="submission" date="2022-11" db="EMBL/GenBank/DDBJ databases">
        <authorList>
            <person name="Mo P."/>
        </authorList>
    </citation>
    <scope>NUCLEOTIDE SEQUENCE</scope>
    <source>
        <strain evidence="3">HUAS 11-8</strain>
    </source>
</reference>